<reference evidence="1 2" key="1">
    <citation type="journal article" date="2014" name="Nature">
        <title>The genome of the recently domesticated crop plant sugar beet (Beta vulgaris).</title>
        <authorList>
            <person name="Dohm J.C."/>
            <person name="Minoche A.E."/>
            <person name="Holtgrawe D."/>
            <person name="Capella-Gutierrez S."/>
            <person name="Zakrzewski F."/>
            <person name="Tafer H."/>
            <person name="Rupp O."/>
            <person name="Sorensen T.R."/>
            <person name="Stracke R."/>
            <person name="Reinhardt R."/>
            <person name="Goesmann A."/>
            <person name="Kraft T."/>
            <person name="Schulz B."/>
            <person name="Stadler P.F."/>
            <person name="Schmidt T."/>
            <person name="Gabaldon T."/>
            <person name="Lehrach H."/>
            <person name="Weisshaar B."/>
            <person name="Himmelbauer H."/>
        </authorList>
    </citation>
    <scope>NUCLEOTIDE SEQUENCE [LARGE SCALE GENOMIC DNA]</scope>
    <source>
        <tissue evidence="1">Taproot</tissue>
    </source>
</reference>
<dbReference type="AlphaFoldDB" id="A0A0J8B2M3"/>
<proteinExistence type="predicted"/>
<organism evidence="1 2">
    <name type="scientific">Beta vulgaris subsp. vulgaris</name>
    <name type="common">Beet</name>
    <dbReference type="NCBI Taxonomy" id="3555"/>
    <lineage>
        <taxon>Eukaryota</taxon>
        <taxon>Viridiplantae</taxon>
        <taxon>Streptophyta</taxon>
        <taxon>Embryophyta</taxon>
        <taxon>Tracheophyta</taxon>
        <taxon>Spermatophyta</taxon>
        <taxon>Magnoliopsida</taxon>
        <taxon>eudicotyledons</taxon>
        <taxon>Gunneridae</taxon>
        <taxon>Pentapetalae</taxon>
        <taxon>Caryophyllales</taxon>
        <taxon>Chenopodiaceae</taxon>
        <taxon>Betoideae</taxon>
        <taxon>Beta</taxon>
    </lineage>
</organism>
<dbReference type="EMBL" id="KQ096153">
    <property type="protein sequence ID" value="KMS94097.1"/>
    <property type="molecule type" value="Genomic_DNA"/>
</dbReference>
<gene>
    <name evidence="1" type="ORF">BVRB_024830</name>
</gene>
<keyword evidence="2" id="KW-1185">Reference proteome</keyword>
<sequence>MDTIDFDAVIQNPLKFIDDIFQRVKSPLQSTDTDWGEEKLLEEVAEAVKSKLEPCGDGLIRLCGMITESKGSEFYSGVYRDPVSNQVHSGKYRDSAP</sequence>
<protein>
    <submittedName>
        <fullName evidence="1">Uncharacterized protein</fullName>
    </submittedName>
</protein>
<dbReference type="Gramene" id="KMS94097">
    <property type="protein sequence ID" value="KMS94097"/>
    <property type="gene ID" value="BVRB_024830"/>
</dbReference>
<evidence type="ECO:0000313" key="1">
    <source>
        <dbReference type="EMBL" id="KMS94097.1"/>
    </source>
</evidence>
<name>A0A0J8B2M3_BETVV</name>
<accession>A0A0J8B2M3</accession>
<evidence type="ECO:0000313" key="2">
    <source>
        <dbReference type="Proteomes" id="UP000035740"/>
    </source>
</evidence>
<dbReference type="Proteomes" id="UP000035740">
    <property type="component" value="Unassembled WGS sequence"/>
</dbReference>